<comment type="subcellular location">
    <subcellularLocation>
        <location evidence="1">Cell membrane</location>
        <topology evidence="1">Multi-pass membrane protein</topology>
    </subcellularLocation>
</comment>
<name>A0ABT8RJ62_9BACT</name>
<dbReference type="PANTHER" id="PTHR30572:SF18">
    <property type="entry name" value="ABC-TYPE MACROLIDE FAMILY EXPORT SYSTEM PERMEASE COMPONENT 2"/>
    <property type="match status" value="1"/>
</dbReference>
<comment type="caution">
    <text evidence="8">The sequence shown here is derived from an EMBL/GenBank/DDBJ whole genome shotgun (WGS) entry which is preliminary data.</text>
</comment>
<protein>
    <submittedName>
        <fullName evidence="8">FtsX-like permease family protein</fullName>
    </submittedName>
</protein>
<keyword evidence="3 6" id="KW-0812">Transmembrane</keyword>
<dbReference type="Proteomes" id="UP001168528">
    <property type="component" value="Unassembled WGS sequence"/>
</dbReference>
<sequence>MTSLAIFISCLGLFALAAYMAERRTKEIGIRKVLGASLVSILGLLSGEFIILTLIAFLLASPISWFAMEKWLENFAYRIDISFWIFILAGISSLLIALLAVGYQAIKAALANPVKSLRNE</sequence>
<organism evidence="8 9">
    <name type="scientific">Rhodocytophaga aerolata</name>
    <dbReference type="NCBI Taxonomy" id="455078"/>
    <lineage>
        <taxon>Bacteria</taxon>
        <taxon>Pseudomonadati</taxon>
        <taxon>Bacteroidota</taxon>
        <taxon>Cytophagia</taxon>
        <taxon>Cytophagales</taxon>
        <taxon>Rhodocytophagaceae</taxon>
        <taxon>Rhodocytophaga</taxon>
    </lineage>
</organism>
<evidence type="ECO:0000313" key="9">
    <source>
        <dbReference type="Proteomes" id="UP001168528"/>
    </source>
</evidence>
<keyword evidence="4 6" id="KW-1133">Transmembrane helix</keyword>
<evidence type="ECO:0000256" key="6">
    <source>
        <dbReference type="SAM" id="Phobius"/>
    </source>
</evidence>
<dbReference type="Pfam" id="PF02687">
    <property type="entry name" value="FtsX"/>
    <property type="match status" value="1"/>
</dbReference>
<keyword evidence="9" id="KW-1185">Reference proteome</keyword>
<evidence type="ECO:0000256" key="3">
    <source>
        <dbReference type="ARBA" id="ARBA00022692"/>
    </source>
</evidence>
<evidence type="ECO:0000259" key="7">
    <source>
        <dbReference type="Pfam" id="PF02687"/>
    </source>
</evidence>
<dbReference type="InterPro" id="IPR003838">
    <property type="entry name" value="ABC3_permease_C"/>
</dbReference>
<evidence type="ECO:0000313" key="8">
    <source>
        <dbReference type="EMBL" id="MDO1451258.1"/>
    </source>
</evidence>
<reference evidence="8" key="1">
    <citation type="submission" date="2023-07" db="EMBL/GenBank/DDBJ databases">
        <title>The genome sequence of Rhodocytophaga aerolata KACC 12507.</title>
        <authorList>
            <person name="Zhang X."/>
        </authorList>
    </citation>
    <scope>NUCLEOTIDE SEQUENCE</scope>
    <source>
        <strain evidence="8">KACC 12507</strain>
    </source>
</reference>
<evidence type="ECO:0000256" key="2">
    <source>
        <dbReference type="ARBA" id="ARBA00022475"/>
    </source>
</evidence>
<gene>
    <name evidence="8" type="ORF">Q0590_33600</name>
</gene>
<proteinExistence type="predicted"/>
<evidence type="ECO:0000256" key="1">
    <source>
        <dbReference type="ARBA" id="ARBA00004651"/>
    </source>
</evidence>
<keyword evidence="2" id="KW-1003">Cell membrane</keyword>
<feature type="domain" description="ABC3 transporter permease C-terminal" evidence="7">
    <location>
        <begin position="3"/>
        <end position="112"/>
    </location>
</feature>
<feature type="transmembrane region" description="Helical" evidence="6">
    <location>
        <begin position="36"/>
        <end position="60"/>
    </location>
</feature>
<feature type="transmembrane region" description="Helical" evidence="6">
    <location>
        <begin position="81"/>
        <end position="106"/>
    </location>
</feature>
<evidence type="ECO:0000256" key="5">
    <source>
        <dbReference type="ARBA" id="ARBA00023136"/>
    </source>
</evidence>
<accession>A0ABT8RJ62</accession>
<dbReference type="EMBL" id="JAUKPO010000050">
    <property type="protein sequence ID" value="MDO1451258.1"/>
    <property type="molecule type" value="Genomic_DNA"/>
</dbReference>
<dbReference type="PANTHER" id="PTHR30572">
    <property type="entry name" value="MEMBRANE COMPONENT OF TRANSPORTER-RELATED"/>
    <property type="match status" value="1"/>
</dbReference>
<dbReference type="RefSeq" id="WP_302042056.1">
    <property type="nucleotide sequence ID" value="NZ_JAUKPO010000050.1"/>
</dbReference>
<dbReference type="InterPro" id="IPR050250">
    <property type="entry name" value="Macrolide_Exporter_MacB"/>
</dbReference>
<evidence type="ECO:0000256" key="4">
    <source>
        <dbReference type="ARBA" id="ARBA00022989"/>
    </source>
</evidence>
<keyword evidence="5 6" id="KW-0472">Membrane</keyword>